<gene>
    <name evidence="7" type="primary">sdnS</name>
    <name evidence="7" type="ORF">LSUE1_G004555</name>
</gene>
<dbReference type="SMART" id="SM00066">
    <property type="entry name" value="GAL4"/>
    <property type="match status" value="1"/>
</dbReference>
<sequence length="723" mass="80084">MSTVDALRTNASGTRKGMRKGTHSCYDCRRRKIRCIFAKDSAICEGCAAKGRRCTEQRREILQEAALDTKESLKQRVARLEAIIKASNNTGGTGAVDVDQIPSHAELDSRDKQSQNTRTEASSLCSFNILTPVSVPSPDTVSNNKGSHIDPLVTLFDNAIWRKHSPDLTQEHISKADGFGHSTAATKRIHTRELLLSDLLPTELVGIILSATCSWWHTWRPLGPWLSDSMGDRKIPTLQDFMVWAFNSSDPAIVGLALLCLAVSLQQLDTRVHQYIIRQLPRLPGELFQQYFEKVDVLVLSDSDYASTAEGIEVTIFSAKIYMNLGLNRKCWFVFHRAVAYAQLLGHHRPERLSASETEAERYRRNQSWLSLCSGDVYTSLILGLPYAADGRTIPISHSQDNVSSLLQHQLMHISAKVIDRNQMGMSLSILQTVEIEKNLDIAMKDLDEDFWNSPDTLANGKITRDEYLEEVITQCWLYQLQVFLHMPLMIHSVEDAQLERHRIACLDASRNLLKIYHIMRSDPFSAFNMVKLIDYQAFICSALLLLGLLGYGGSIGQTRNHDKDRTLILSTISTLRQASSIVNNPIASEAAQGLENLMLLDGTGATRGSCVNPHAKIVVPQIGTITISPGEFFTTSPPESTVPSVQAGPIFTLSHDTFGEGLGQGSQTSAVASSAGFEGGQASGMTFGNFNDADMRSINFDWGSTIAPNFGDDWAWLNDVNY</sequence>
<protein>
    <submittedName>
        <fullName evidence="7">Transcription factor sdnS</fullName>
    </submittedName>
</protein>
<feature type="transmembrane region" description="Helical" evidence="5">
    <location>
        <begin position="536"/>
        <end position="556"/>
    </location>
</feature>
<dbReference type="PANTHER" id="PTHR47840">
    <property type="entry name" value="ZN(II)2CYS6 TRANSCRIPTION FACTOR (EUROFUNG)-RELATED"/>
    <property type="match status" value="1"/>
</dbReference>
<dbReference type="GO" id="GO:0008270">
    <property type="term" value="F:zinc ion binding"/>
    <property type="evidence" value="ECO:0007669"/>
    <property type="project" value="InterPro"/>
</dbReference>
<dbReference type="CDD" id="cd00067">
    <property type="entry name" value="GAL4"/>
    <property type="match status" value="1"/>
</dbReference>
<dbReference type="PROSITE" id="PS00463">
    <property type="entry name" value="ZN2_CY6_FUNGAL_1"/>
    <property type="match status" value="1"/>
</dbReference>
<dbReference type="CDD" id="cd12148">
    <property type="entry name" value="fungal_TF_MHR"/>
    <property type="match status" value="1"/>
</dbReference>
<evidence type="ECO:0000256" key="1">
    <source>
        <dbReference type="ARBA" id="ARBA00023015"/>
    </source>
</evidence>
<keyword evidence="4" id="KW-0175">Coiled coil</keyword>
<organism evidence="7 8">
    <name type="scientific">Lachnellula suecica</name>
    <dbReference type="NCBI Taxonomy" id="602035"/>
    <lineage>
        <taxon>Eukaryota</taxon>
        <taxon>Fungi</taxon>
        <taxon>Dikarya</taxon>
        <taxon>Ascomycota</taxon>
        <taxon>Pezizomycotina</taxon>
        <taxon>Leotiomycetes</taxon>
        <taxon>Helotiales</taxon>
        <taxon>Lachnaceae</taxon>
        <taxon>Lachnellula</taxon>
    </lineage>
</organism>
<feature type="coiled-coil region" evidence="4">
    <location>
        <begin position="63"/>
        <end position="90"/>
    </location>
</feature>
<feature type="domain" description="Zn(2)-C6 fungal-type" evidence="6">
    <location>
        <begin position="24"/>
        <end position="56"/>
    </location>
</feature>
<evidence type="ECO:0000256" key="4">
    <source>
        <dbReference type="SAM" id="Coils"/>
    </source>
</evidence>
<proteinExistence type="predicted"/>
<dbReference type="GO" id="GO:0000981">
    <property type="term" value="F:DNA-binding transcription factor activity, RNA polymerase II-specific"/>
    <property type="evidence" value="ECO:0007669"/>
    <property type="project" value="InterPro"/>
</dbReference>
<dbReference type="OrthoDB" id="6509908at2759"/>
<evidence type="ECO:0000259" key="6">
    <source>
        <dbReference type="PROSITE" id="PS50048"/>
    </source>
</evidence>
<name>A0A8T9C183_9HELO</name>
<dbReference type="PROSITE" id="PS50048">
    <property type="entry name" value="ZN2_CY6_FUNGAL_2"/>
    <property type="match status" value="1"/>
</dbReference>
<dbReference type="Gene3D" id="4.10.240.10">
    <property type="entry name" value="Zn(2)-C6 fungal-type DNA-binding domain"/>
    <property type="match status" value="1"/>
</dbReference>
<reference evidence="7 8" key="1">
    <citation type="submission" date="2018-05" db="EMBL/GenBank/DDBJ databases">
        <title>Genome sequencing and assembly of the regulated plant pathogen Lachnellula willkommii and related sister species for the development of diagnostic species identification markers.</title>
        <authorList>
            <person name="Giroux E."/>
            <person name="Bilodeau G."/>
        </authorList>
    </citation>
    <scope>NUCLEOTIDE SEQUENCE [LARGE SCALE GENOMIC DNA]</scope>
    <source>
        <strain evidence="7 8">CBS 268.59</strain>
    </source>
</reference>
<keyword evidence="5" id="KW-1133">Transmembrane helix</keyword>
<dbReference type="Proteomes" id="UP000469558">
    <property type="component" value="Unassembled WGS sequence"/>
</dbReference>
<evidence type="ECO:0000256" key="5">
    <source>
        <dbReference type="SAM" id="Phobius"/>
    </source>
</evidence>
<keyword evidence="8" id="KW-1185">Reference proteome</keyword>
<keyword evidence="5" id="KW-0812">Transmembrane</keyword>
<keyword evidence="2" id="KW-0804">Transcription</keyword>
<dbReference type="PANTHER" id="PTHR47840:SF1">
    <property type="entry name" value="ZN(II)2CYS6 TRANSCRIPTION FACTOR (EUROFUNG)"/>
    <property type="match status" value="1"/>
</dbReference>
<keyword evidence="5" id="KW-0472">Membrane</keyword>
<comment type="caution">
    <text evidence="7">The sequence shown here is derived from an EMBL/GenBank/DDBJ whole genome shotgun (WGS) entry which is preliminary data.</text>
</comment>
<accession>A0A8T9C183</accession>
<dbReference type="InterPro" id="IPR036864">
    <property type="entry name" value="Zn2-C6_fun-type_DNA-bd_sf"/>
</dbReference>
<dbReference type="EMBL" id="QGMK01001147">
    <property type="protein sequence ID" value="TVY73225.1"/>
    <property type="molecule type" value="Genomic_DNA"/>
</dbReference>
<keyword evidence="3" id="KW-0539">Nucleus</keyword>
<dbReference type="AlphaFoldDB" id="A0A8T9C183"/>
<keyword evidence="1" id="KW-0805">Transcription regulation</keyword>
<dbReference type="SUPFAM" id="SSF57701">
    <property type="entry name" value="Zn2/Cys6 DNA-binding domain"/>
    <property type="match status" value="1"/>
</dbReference>
<dbReference type="InterPro" id="IPR001138">
    <property type="entry name" value="Zn2Cys6_DnaBD"/>
</dbReference>
<evidence type="ECO:0000313" key="8">
    <source>
        <dbReference type="Proteomes" id="UP000469558"/>
    </source>
</evidence>
<evidence type="ECO:0000313" key="7">
    <source>
        <dbReference type="EMBL" id="TVY73225.1"/>
    </source>
</evidence>
<evidence type="ECO:0000256" key="2">
    <source>
        <dbReference type="ARBA" id="ARBA00023163"/>
    </source>
</evidence>
<evidence type="ECO:0000256" key="3">
    <source>
        <dbReference type="ARBA" id="ARBA00023242"/>
    </source>
</evidence>